<dbReference type="InterPro" id="IPR036388">
    <property type="entry name" value="WH-like_DNA-bd_sf"/>
</dbReference>
<dbReference type="InterPro" id="IPR001867">
    <property type="entry name" value="OmpR/PhoB-type_DNA-bd"/>
</dbReference>
<dbReference type="RefSeq" id="WP_086604023.1">
    <property type="nucleotide sequence ID" value="NZ_NGFN01000244.1"/>
</dbReference>
<evidence type="ECO:0000313" key="8">
    <source>
        <dbReference type="EMBL" id="OUC97589.1"/>
    </source>
</evidence>
<dbReference type="GO" id="GO:0043531">
    <property type="term" value="F:ADP binding"/>
    <property type="evidence" value="ECO:0007669"/>
    <property type="project" value="InterPro"/>
</dbReference>
<evidence type="ECO:0000256" key="4">
    <source>
        <dbReference type="ARBA" id="ARBA00023125"/>
    </source>
</evidence>
<dbReference type="CDD" id="cd15831">
    <property type="entry name" value="BTAD"/>
    <property type="match status" value="1"/>
</dbReference>
<dbReference type="SUPFAM" id="SSF46894">
    <property type="entry name" value="C-terminal effector domain of the bipartite response regulators"/>
    <property type="match status" value="1"/>
</dbReference>
<dbReference type="InterPro" id="IPR019734">
    <property type="entry name" value="TPR_rpt"/>
</dbReference>
<dbReference type="Gene3D" id="3.40.50.300">
    <property type="entry name" value="P-loop containing nucleotide triphosphate hydrolases"/>
    <property type="match status" value="1"/>
</dbReference>
<dbReference type="SMART" id="SM01043">
    <property type="entry name" value="BTAD"/>
    <property type="match status" value="1"/>
</dbReference>
<dbReference type="SUPFAM" id="SSF48452">
    <property type="entry name" value="TPR-like"/>
    <property type="match status" value="2"/>
</dbReference>
<dbReference type="SMART" id="SM00028">
    <property type="entry name" value="TPR"/>
    <property type="match status" value="7"/>
</dbReference>
<dbReference type="InterPro" id="IPR016032">
    <property type="entry name" value="Sig_transdc_resp-reg_C-effctor"/>
</dbReference>
<feature type="domain" description="OmpR/PhoB-type" evidence="7">
    <location>
        <begin position="1"/>
        <end position="98"/>
    </location>
</feature>
<evidence type="ECO:0000256" key="2">
    <source>
        <dbReference type="ARBA" id="ARBA00023012"/>
    </source>
</evidence>
<dbReference type="GO" id="GO:0000160">
    <property type="term" value="P:phosphorelay signal transduction system"/>
    <property type="evidence" value="ECO:0007669"/>
    <property type="project" value="UniProtKB-KW"/>
</dbReference>
<keyword evidence="2" id="KW-0902">Two-component regulatory system</keyword>
<evidence type="ECO:0000256" key="3">
    <source>
        <dbReference type="ARBA" id="ARBA00023015"/>
    </source>
</evidence>
<evidence type="ECO:0000313" key="9">
    <source>
        <dbReference type="Proteomes" id="UP000195105"/>
    </source>
</evidence>
<keyword evidence="9" id="KW-1185">Reference proteome</keyword>
<comment type="caution">
    <text evidence="8">The sequence shown here is derived from an EMBL/GenBank/DDBJ whole genome shotgun (WGS) entry which is preliminary data.</text>
</comment>
<dbReference type="EMBL" id="NGFN01000244">
    <property type="protein sequence ID" value="OUC97589.1"/>
    <property type="molecule type" value="Genomic_DNA"/>
</dbReference>
<dbReference type="InterPro" id="IPR011990">
    <property type="entry name" value="TPR-like_helical_dom_sf"/>
</dbReference>
<dbReference type="PRINTS" id="PR00364">
    <property type="entry name" value="DISEASERSIST"/>
</dbReference>
<dbReference type="InterPro" id="IPR027417">
    <property type="entry name" value="P-loop_NTPase"/>
</dbReference>
<sequence length="988" mass="107927">MGERLRFCVLGPLRAVVGYRAITFGGARQRTILALLLLSRGRVVPVDTLVDAVWNGRPPATARTQVAICIAALRKTFKAEGAGDEVIVTAHPGYLLRTEGTDLDLADFTDLVAQAEEAVRERRLPEAAHAYTRALALWTGPVLAGVTGRRVEDEAARLEEVRLNTYDDATAVQLELGAHQDIVPELAAVVREHPLRERTRRHLMLAQYRSGRRAEAMETFRDAREHLIDELGMEPGPDLQSLHDAILKDDPALAGPAAQTAPAPAASPPAVQVIPYELPPDSPGFTGRSAELAALDSLVNVVADGTSAAVGLITGVAGVGKTGLAVHWAHRVSGLFPDGRLFADLRGYGDAEPTDPSDVLSRFLRSLGVPSEQIPAEVEARTALYRSVLAGRRVLITLDNVRRPSQVLPLLPGGRCCVVITSREQQEELDVWPPQARIRLGALSRAESVDLLSTIVGAPRITVAASDTEALVGLCDRLPLALRIVGARLASRPHWTVRHLVTRLSDEQRRLDELSQGESKVRAGFELSYRCLPADAARLYRRLGLLTVPDFGAWAAAALLDTDVLDAERLIENLVDAHFLEGTGLDATGRLRYRLPDLLRLFAGERAAAEEEPTERQAALDRFFRTCLTIAEAAHRREYGGDFTVLHGSVPRRPPEPELLDELITSPLEWFEAERLSLRAVIDQAAGQGADEVAWDLCMSMVTLFETRNYVEDWRFCGERALAACREAGNLRGQAAMLHDLGAVELRLRRLDTAEAYFDEALALHRRIGEEHGRALTLRNMAIIARMRGDLTLAMDQLDEARHVFRAVRDLSSEAHAMNNMAQIELDRGNTDEAVRLSLEAVQISQSIGVGGERGIAQGTNRLARAYLAQGRLDQAEQAFLKVLHIVKGKSDMVGLAYALLGLGETRMAAGAWQEAAATLDDALDIAARIDSPVVEGQISLALGEVCRRQGRDTEARKHLLAAQERFERVGVRPLQERAARALGAFPT</sequence>
<evidence type="ECO:0000256" key="5">
    <source>
        <dbReference type="ARBA" id="ARBA00023163"/>
    </source>
</evidence>
<evidence type="ECO:0000259" key="7">
    <source>
        <dbReference type="PROSITE" id="PS51755"/>
    </source>
</evidence>
<evidence type="ECO:0000256" key="1">
    <source>
        <dbReference type="ARBA" id="ARBA00005820"/>
    </source>
</evidence>
<accession>A0A243RRS4</accession>
<dbReference type="Gene3D" id="1.10.10.10">
    <property type="entry name" value="Winged helix-like DNA-binding domain superfamily/Winged helix DNA-binding domain"/>
    <property type="match status" value="1"/>
</dbReference>
<dbReference type="AlphaFoldDB" id="A0A243RRS4"/>
<feature type="DNA-binding region" description="OmpR/PhoB-type" evidence="6">
    <location>
        <begin position="1"/>
        <end position="98"/>
    </location>
</feature>
<name>A0A243RRS4_9ACTN</name>
<keyword evidence="3" id="KW-0805">Transcription regulation</keyword>
<dbReference type="Pfam" id="PF03704">
    <property type="entry name" value="BTAD"/>
    <property type="match status" value="1"/>
</dbReference>
<dbReference type="InterPro" id="IPR051677">
    <property type="entry name" value="AfsR-DnrI-RedD_regulator"/>
</dbReference>
<dbReference type="GO" id="GO:0006355">
    <property type="term" value="P:regulation of DNA-templated transcription"/>
    <property type="evidence" value="ECO:0007669"/>
    <property type="project" value="InterPro"/>
</dbReference>
<dbReference type="PANTHER" id="PTHR35807">
    <property type="entry name" value="TRANSCRIPTIONAL REGULATOR REDD-RELATED"/>
    <property type="match status" value="1"/>
</dbReference>
<reference evidence="8 9" key="1">
    <citation type="submission" date="2017-05" db="EMBL/GenBank/DDBJ databases">
        <title>Biotechnological potential of actinobacteria isolated from South African environments.</title>
        <authorList>
            <person name="Le Roes-Hill M."/>
            <person name="Prins A."/>
            <person name="Durrell K.A."/>
        </authorList>
    </citation>
    <scope>NUCLEOTIDE SEQUENCE [LARGE SCALE GENOMIC DNA]</scope>
    <source>
        <strain evidence="8 9">HMC13</strain>
    </source>
</reference>
<dbReference type="Pfam" id="PF13424">
    <property type="entry name" value="TPR_12"/>
    <property type="match status" value="2"/>
</dbReference>
<dbReference type="PROSITE" id="PS51755">
    <property type="entry name" value="OMPR_PHOB"/>
    <property type="match status" value="1"/>
</dbReference>
<proteinExistence type="inferred from homology"/>
<dbReference type="SUPFAM" id="SSF52540">
    <property type="entry name" value="P-loop containing nucleoside triphosphate hydrolases"/>
    <property type="match status" value="1"/>
</dbReference>
<protein>
    <submittedName>
        <fullName evidence="8">Transcriptional regulator</fullName>
    </submittedName>
</protein>
<dbReference type="Gene3D" id="1.25.40.10">
    <property type="entry name" value="Tetratricopeptide repeat domain"/>
    <property type="match status" value="3"/>
</dbReference>
<dbReference type="Pfam" id="PF00486">
    <property type="entry name" value="Trans_reg_C"/>
    <property type="match status" value="1"/>
</dbReference>
<keyword evidence="5" id="KW-0804">Transcription</keyword>
<evidence type="ECO:0000256" key="6">
    <source>
        <dbReference type="PROSITE-ProRule" id="PRU01091"/>
    </source>
</evidence>
<dbReference type="PANTHER" id="PTHR35807:SF1">
    <property type="entry name" value="TRANSCRIPTIONAL REGULATOR REDD"/>
    <property type="match status" value="1"/>
</dbReference>
<keyword evidence="4 6" id="KW-0238">DNA-binding</keyword>
<dbReference type="GO" id="GO:0003677">
    <property type="term" value="F:DNA binding"/>
    <property type="evidence" value="ECO:0007669"/>
    <property type="project" value="UniProtKB-UniRule"/>
</dbReference>
<comment type="similarity">
    <text evidence="1">Belongs to the AfsR/DnrI/RedD regulatory family.</text>
</comment>
<gene>
    <name evidence="8" type="ORF">CA983_30290</name>
</gene>
<organism evidence="8 9">
    <name type="scientific">Streptomyces swartbergensis</name>
    <dbReference type="NCBI Taxonomy" id="487165"/>
    <lineage>
        <taxon>Bacteria</taxon>
        <taxon>Bacillati</taxon>
        <taxon>Actinomycetota</taxon>
        <taxon>Actinomycetes</taxon>
        <taxon>Kitasatosporales</taxon>
        <taxon>Streptomycetaceae</taxon>
        <taxon>Streptomyces</taxon>
    </lineage>
</organism>
<dbReference type="InterPro" id="IPR005158">
    <property type="entry name" value="BTAD"/>
</dbReference>
<dbReference type="SMART" id="SM00862">
    <property type="entry name" value="Trans_reg_C"/>
    <property type="match status" value="1"/>
</dbReference>
<dbReference type="Proteomes" id="UP000195105">
    <property type="component" value="Unassembled WGS sequence"/>
</dbReference>